<accession>A0A210Q954</accession>
<dbReference type="OrthoDB" id="5590282at2759"/>
<dbReference type="Pfam" id="PF02984">
    <property type="entry name" value="Cyclin_C"/>
    <property type="match status" value="1"/>
</dbReference>
<keyword evidence="10" id="KW-1185">Reference proteome</keyword>
<feature type="domain" description="Cyclin-like" evidence="7">
    <location>
        <begin position="207"/>
        <end position="291"/>
    </location>
</feature>
<reference evidence="9 10" key="1">
    <citation type="journal article" date="2017" name="Nat. Ecol. Evol.">
        <title>Scallop genome provides insights into evolution of bilaterian karyotype and development.</title>
        <authorList>
            <person name="Wang S."/>
            <person name="Zhang J."/>
            <person name="Jiao W."/>
            <person name="Li J."/>
            <person name="Xun X."/>
            <person name="Sun Y."/>
            <person name="Guo X."/>
            <person name="Huan P."/>
            <person name="Dong B."/>
            <person name="Zhang L."/>
            <person name="Hu X."/>
            <person name="Sun X."/>
            <person name="Wang J."/>
            <person name="Zhao C."/>
            <person name="Wang Y."/>
            <person name="Wang D."/>
            <person name="Huang X."/>
            <person name="Wang R."/>
            <person name="Lv J."/>
            <person name="Li Y."/>
            <person name="Zhang Z."/>
            <person name="Liu B."/>
            <person name="Lu W."/>
            <person name="Hui Y."/>
            <person name="Liang J."/>
            <person name="Zhou Z."/>
            <person name="Hou R."/>
            <person name="Li X."/>
            <person name="Liu Y."/>
            <person name="Li H."/>
            <person name="Ning X."/>
            <person name="Lin Y."/>
            <person name="Zhao L."/>
            <person name="Xing Q."/>
            <person name="Dou J."/>
            <person name="Li Y."/>
            <person name="Mao J."/>
            <person name="Guo H."/>
            <person name="Dou H."/>
            <person name="Li T."/>
            <person name="Mu C."/>
            <person name="Jiang W."/>
            <person name="Fu Q."/>
            <person name="Fu X."/>
            <person name="Miao Y."/>
            <person name="Liu J."/>
            <person name="Yu Q."/>
            <person name="Li R."/>
            <person name="Liao H."/>
            <person name="Li X."/>
            <person name="Kong Y."/>
            <person name="Jiang Z."/>
            <person name="Chourrout D."/>
            <person name="Li R."/>
            <person name="Bao Z."/>
        </authorList>
    </citation>
    <scope>NUCLEOTIDE SEQUENCE [LARGE SCALE GENOMIC DNA]</scope>
    <source>
        <strain evidence="9 10">PY_sf001</strain>
    </source>
</reference>
<sequence length="426" mass="48319">MSTFVFDAYQDSENQATRRVKNAPRNIAPKRAALGVITNQVRVQPFRAAKAGTEAFQDENAFSRQGKVFGQKQEVQPFSIFVDDRKTLQELKPVSANMVASADTKVQLSDAVTTLNRLHDPLSTAANNSLICIDESIDSPMVLDISHDVAEEEKKPLNREAIITTVPEYAEEIYTHLREAELKNKPKAGYMKKQQDITTSMRCILVDWLVEVSEEYNLHRETLFLAINYIDRFLSTMAVQRGKLQLVGAASMFLASKYEEIYPPDVGEFAYITDDTYTKKQVLRMEHLILKVLKFDISPPTANWFCDHFLKQAECDDKTKSLAMLLIELSLVECETFLKYNPSLLSAAATCLACYSMGDDQPWPASMVKLTGYELCHMVECLQDLYNTYCNATKHPQQAVVEKYKHTKHHEVSNFSKYPPPAQLSL</sequence>
<dbReference type="SMART" id="SM00385">
    <property type="entry name" value="CYCLIN"/>
    <property type="match status" value="2"/>
</dbReference>
<dbReference type="GO" id="GO:0016538">
    <property type="term" value="F:cyclin-dependent protein serine/threonine kinase regulator activity"/>
    <property type="evidence" value="ECO:0007669"/>
    <property type="project" value="InterPro"/>
</dbReference>
<dbReference type="CDD" id="cd20505">
    <property type="entry name" value="CYCLIN_CCNA_rpt2"/>
    <property type="match status" value="1"/>
</dbReference>
<dbReference type="STRING" id="6573.A0A210Q954"/>
<dbReference type="EMBL" id="NEDP02004526">
    <property type="protein sequence ID" value="OWF45277.1"/>
    <property type="molecule type" value="Genomic_DNA"/>
</dbReference>
<dbReference type="CDD" id="cd20504">
    <property type="entry name" value="CYCLIN_CCNA_rpt1"/>
    <property type="match status" value="1"/>
</dbReference>
<dbReference type="InterPro" id="IPR046965">
    <property type="entry name" value="Cyclin_A/B-like"/>
</dbReference>
<dbReference type="Pfam" id="PF16500">
    <property type="entry name" value="Cyclin_N2"/>
    <property type="match status" value="1"/>
</dbReference>
<evidence type="ECO:0000256" key="1">
    <source>
        <dbReference type="ARBA" id="ARBA00006955"/>
    </source>
</evidence>
<dbReference type="InterPro" id="IPR036915">
    <property type="entry name" value="Cyclin-like_sf"/>
</dbReference>
<proteinExistence type="inferred from homology"/>
<dbReference type="PANTHER" id="PTHR10177">
    <property type="entry name" value="CYCLINS"/>
    <property type="match status" value="1"/>
</dbReference>
<evidence type="ECO:0000256" key="2">
    <source>
        <dbReference type="ARBA" id="ARBA00022618"/>
    </source>
</evidence>
<evidence type="ECO:0000256" key="4">
    <source>
        <dbReference type="ARBA" id="ARBA00023127"/>
    </source>
</evidence>
<keyword evidence="5" id="KW-0131">Cell cycle</keyword>
<dbReference type="SMART" id="SM01332">
    <property type="entry name" value="Cyclin_C"/>
    <property type="match status" value="1"/>
</dbReference>
<dbReference type="Pfam" id="PF00134">
    <property type="entry name" value="Cyclin_N"/>
    <property type="match status" value="1"/>
</dbReference>
<keyword evidence="3" id="KW-0498">Mitosis</keyword>
<dbReference type="PROSITE" id="PS00292">
    <property type="entry name" value="CYCLINS"/>
    <property type="match status" value="1"/>
</dbReference>
<keyword evidence="4 6" id="KW-0195">Cyclin</keyword>
<evidence type="ECO:0000256" key="6">
    <source>
        <dbReference type="RuleBase" id="RU000383"/>
    </source>
</evidence>
<dbReference type="InterPro" id="IPR006671">
    <property type="entry name" value="Cyclin_N"/>
</dbReference>
<dbReference type="Proteomes" id="UP000242188">
    <property type="component" value="Unassembled WGS sequence"/>
</dbReference>
<feature type="domain" description="Cyclin C-terminal" evidence="8">
    <location>
        <begin position="300"/>
        <end position="418"/>
    </location>
</feature>
<evidence type="ECO:0000313" key="9">
    <source>
        <dbReference type="EMBL" id="OWF45277.1"/>
    </source>
</evidence>
<dbReference type="InterPro" id="IPR013763">
    <property type="entry name" value="Cyclin-like_dom"/>
</dbReference>
<gene>
    <name evidence="9" type="ORF">KP79_PYT12724</name>
</gene>
<dbReference type="PIRSF" id="PIRSF001771">
    <property type="entry name" value="Cyclin_A_B_D_E"/>
    <property type="match status" value="1"/>
</dbReference>
<evidence type="ECO:0000256" key="5">
    <source>
        <dbReference type="ARBA" id="ARBA00023306"/>
    </source>
</evidence>
<evidence type="ECO:0000259" key="7">
    <source>
        <dbReference type="SMART" id="SM00385"/>
    </source>
</evidence>
<dbReference type="Gene3D" id="1.10.472.10">
    <property type="entry name" value="Cyclin-like"/>
    <property type="match status" value="2"/>
</dbReference>
<name>A0A210Q954_MIZYE</name>
<dbReference type="InterPro" id="IPR032447">
    <property type="entry name" value="Cyclin-A_N"/>
</dbReference>
<organism evidence="9 10">
    <name type="scientific">Mizuhopecten yessoensis</name>
    <name type="common">Japanese scallop</name>
    <name type="synonym">Patinopecten yessoensis</name>
    <dbReference type="NCBI Taxonomy" id="6573"/>
    <lineage>
        <taxon>Eukaryota</taxon>
        <taxon>Metazoa</taxon>
        <taxon>Spiralia</taxon>
        <taxon>Lophotrochozoa</taxon>
        <taxon>Mollusca</taxon>
        <taxon>Bivalvia</taxon>
        <taxon>Autobranchia</taxon>
        <taxon>Pteriomorphia</taxon>
        <taxon>Pectinida</taxon>
        <taxon>Pectinoidea</taxon>
        <taxon>Pectinidae</taxon>
        <taxon>Mizuhopecten</taxon>
    </lineage>
</organism>
<comment type="caution">
    <text evidence="9">The sequence shown here is derived from an EMBL/GenBank/DDBJ whole genome shotgun (WGS) entry which is preliminary data.</text>
</comment>
<dbReference type="GO" id="GO:0051301">
    <property type="term" value="P:cell division"/>
    <property type="evidence" value="ECO:0007669"/>
    <property type="project" value="UniProtKB-KW"/>
</dbReference>
<dbReference type="InterPro" id="IPR039361">
    <property type="entry name" value="Cyclin"/>
</dbReference>
<evidence type="ECO:0000256" key="3">
    <source>
        <dbReference type="ARBA" id="ARBA00022776"/>
    </source>
</evidence>
<comment type="similarity">
    <text evidence="1">Belongs to the cyclin family. Cyclin AB subfamily.</text>
</comment>
<protein>
    <submittedName>
        <fullName evidence="9">G2/mitotic-specific cyclin-A</fullName>
    </submittedName>
</protein>
<dbReference type="SUPFAM" id="SSF47954">
    <property type="entry name" value="Cyclin-like"/>
    <property type="match status" value="2"/>
</dbReference>
<dbReference type="InterPro" id="IPR048258">
    <property type="entry name" value="Cyclins_cyclin-box"/>
</dbReference>
<dbReference type="AlphaFoldDB" id="A0A210Q954"/>
<evidence type="ECO:0000259" key="8">
    <source>
        <dbReference type="SMART" id="SM01332"/>
    </source>
</evidence>
<dbReference type="FunFam" id="1.10.472.10:FF:000001">
    <property type="entry name" value="G2/mitotic-specific cyclin"/>
    <property type="match status" value="1"/>
</dbReference>
<dbReference type="InterPro" id="IPR004367">
    <property type="entry name" value="Cyclin_C-dom"/>
</dbReference>
<keyword evidence="2" id="KW-0132">Cell division</keyword>
<evidence type="ECO:0000313" key="10">
    <source>
        <dbReference type="Proteomes" id="UP000242188"/>
    </source>
</evidence>
<feature type="domain" description="Cyclin-like" evidence="7">
    <location>
        <begin position="303"/>
        <end position="387"/>
    </location>
</feature>
<dbReference type="GO" id="GO:0044772">
    <property type="term" value="P:mitotic cell cycle phase transition"/>
    <property type="evidence" value="ECO:0007669"/>
    <property type="project" value="InterPro"/>
</dbReference>